<sequence>MSDIAMDTNSEISTKPLSERKTFVNEMENDRDETVNGNVNEEMEMTKLKLLRPSFL</sequence>
<keyword evidence="3" id="KW-1185">Reference proteome</keyword>
<dbReference type="InParanoid" id="A0A7N4PH43"/>
<reference evidence="2 3" key="1">
    <citation type="journal article" date="2011" name="Proc. Natl. Acad. Sci. U.S.A.">
        <title>Genetic diversity and population structure of the endangered marsupial Sarcophilus harrisii (Tasmanian devil).</title>
        <authorList>
            <person name="Miller W."/>
            <person name="Hayes V.M."/>
            <person name="Ratan A."/>
            <person name="Petersen D.C."/>
            <person name="Wittekindt N.E."/>
            <person name="Miller J."/>
            <person name="Walenz B."/>
            <person name="Knight J."/>
            <person name="Qi J."/>
            <person name="Zhao F."/>
            <person name="Wang Q."/>
            <person name="Bedoya-Reina O.C."/>
            <person name="Katiyar N."/>
            <person name="Tomsho L.P."/>
            <person name="Kasson L.M."/>
            <person name="Hardie R.A."/>
            <person name="Woodbridge P."/>
            <person name="Tindall E.A."/>
            <person name="Bertelsen M.F."/>
            <person name="Dixon D."/>
            <person name="Pyecroft S."/>
            <person name="Helgen K.M."/>
            <person name="Lesk A.M."/>
            <person name="Pringle T.H."/>
            <person name="Patterson N."/>
            <person name="Zhang Y."/>
            <person name="Kreiss A."/>
            <person name="Woods G.M."/>
            <person name="Jones M.E."/>
            <person name="Schuster S.C."/>
        </authorList>
    </citation>
    <scope>NUCLEOTIDE SEQUENCE [LARGE SCALE GENOMIC DNA]</scope>
</reference>
<evidence type="ECO:0000256" key="1">
    <source>
        <dbReference type="ARBA" id="ARBA00008032"/>
    </source>
</evidence>
<evidence type="ECO:0000313" key="2">
    <source>
        <dbReference type="Ensembl" id="ENSSHAP00000037483.1"/>
    </source>
</evidence>
<reference evidence="2" key="2">
    <citation type="submission" date="2025-08" db="UniProtKB">
        <authorList>
            <consortium name="Ensembl"/>
        </authorList>
    </citation>
    <scope>IDENTIFICATION</scope>
</reference>
<proteinExistence type="inferred from homology"/>
<dbReference type="AlphaFoldDB" id="A0A7N4PH43"/>
<organism evidence="2 3">
    <name type="scientific">Sarcophilus harrisii</name>
    <name type="common">Tasmanian devil</name>
    <name type="synonym">Sarcophilus laniarius</name>
    <dbReference type="NCBI Taxonomy" id="9305"/>
    <lineage>
        <taxon>Eukaryota</taxon>
        <taxon>Metazoa</taxon>
        <taxon>Chordata</taxon>
        <taxon>Craniata</taxon>
        <taxon>Vertebrata</taxon>
        <taxon>Euteleostomi</taxon>
        <taxon>Mammalia</taxon>
        <taxon>Metatheria</taxon>
        <taxon>Dasyuromorphia</taxon>
        <taxon>Dasyuridae</taxon>
        <taxon>Sarcophilus</taxon>
    </lineage>
</organism>
<accession>A0A7N4PH43</accession>
<dbReference type="Proteomes" id="UP000007648">
    <property type="component" value="Unassembled WGS sequence"/>
</dbReference>
<evidence type="ECO:0000313" key="3">
    <source>
        <dbReference type="Proteomes" id="UP000007648"/>
    </source>
</evidence>
<dbReference type="GeneTree" id="ENSGT01030000237348"/>
<dbReference type="Ensembl" id="ENSSHAT00000039090.1">
    <property type="protein sequence ID" value="ENSSHAP00000037483.1"/>
    <property type="gene ID" value="ENSSHAG00000021237.1"/>
</dbReference>
<reference evidence="2" key="3">
    <citation type="submission" date="2025-09" db="UniProtKB">
        <authorList>
            <consortium name="Ensembl"/>
        </authorList>
    </citation>
    <scope>IDENTIFICATION</scope>
</reference>
<name>A0A7N4PH43_SARHA</name>
<comment type="similarity">
    <text evidence="1">Belongs to the pro/parathymosin family.</text>
</comment>
<protein>
    <submittedName>
        <fullName evidence="2">Uncharacterized protein</fullName>
    </submittedName>
</protein>
<dbReference type="InterPro" id="IPR004931">
    <property type="entry name" value="Pro/parathymosin"/>
</dbReference>
<dbReference type="Pfam" id="PF03247">
    <property type="entry name" value="Prothymosin"/>
    <property type="match status" value="1"/>
</dbReference>